<dbReference type="PROSITE" id="PS00107">
    <property type="entry name" value="PROTEIN_KINASE_ATP"/>
    <property type="match status" value="1"/>
</dbReference>
<feature type="binding site" evidence="7">
    <location>
        <position position="40"/>
    </location>
    <ligand>
        <name>ATP</name>
        <dbReference type="ChEBI" id="CHEBI:30616"/>
    </ligand>
</feature>
<dbReference type="Pfam" id="PF00069">
    <property type="entry name" value="Pkinase"/>
    <property type="match status" value="1"/>
</dbReference>
<keyword evidence="8" id="KW-0472">Membrane</keyword>
<evidence type="ECO:0000313" key="10">
    <source>
        <dbReference type="EMBL" id="HEC78086.1"/>
    </source>
</evidence>
<keyword evidence="6 7" id="KW-0067">ATP-binding</keyword>
<keyword evidence="5 10" id="KW-0418">Kinase</keyword>
<comment type="caution">
    <text evidence="10">The sequence shown here is derived from an EMBL/GenBank/DDBJ whole genome shotgun (WGS) entry which is preliminary data.</text>
</comment>
<evidence type="ECO:0000256" key="3">
    <source>
        <dbReference type="ARBA" id="ARBA00022679"/>
    </source>
</evidence>
<keyword evidence="3" id="KW-0808">Transferase</keyword>
<dbReference type="PANTHER" id="PTHR43289">
    <property type="entry name" value="MITOGEN-ACTIVATED PROTEIN KINASE KINASE KINASE 20-RELATED"/>
    <property type="match status" value="1"/>
</dbReference>
<dbReference type="Gene3D" id="1.10.510.10">
    <property type="entry name" value="Transferase(Phosphotransferase) domain 1"/>
    <property type="match status" value="1"/>
</dbReference>
<evidence type="ECO:0000259" key="9">
    <source>
        <dbReference type="PROSITE" id="PS50011"/>
    </source>
</evidence>
<keyword evidence="8" id="KW-0812">Transmembrane</keyword>
<sequence>MKKEVRFIGNYKVLDIIGKGGMAKIYTAIHIPLNRVVVIKEMGRNESRRRFKQEALISANLDHKNIVAVYDYFNFGNSCYLVMQYIDGMNLAEIIECEAPLHPVTAAVIAREVCQAIEHAHKNGVIHRDIKPTNILISRQGEVKITDFGVARGEDMPHLTSTGTVIGTPFYMSPEQAVGKKLTHQSDIYSIGIVLYEMVTGKKPFTGENSHAITAKIIRGKYSSPFWHDPHHSLRLSRIIRRAMSKNLNRRYKSAAQMSKDLRRFIGWKKAAQVEEDLAGLLKSIEQSRHATTIVRKPKVKKKKRRRKKNKSLYISILLIVILIFLLYYLFKIITS</sequence>
<dbReference type="CDD" id="cd14014">
    <property type="entry name" value="STKc_PknB_like"/>
    <property type="match status" value="1"/>
</dbReference>
<gene>
    <name evidence="10" type="ORF">ENI34_02965</name>
</gene>
<evidence type="ECO:0000256" key="6">
    <source>
        <dbReference type="ARBA" id="ARBA00022840"/>
    </source>
</evidence>
<feature type="domain" description="Protein kinase" evidence="9">
    <location>
        <begin position="11"/>
        <end position="266"/>
    </location>
</feature>
<keyword evidence="4 7" id="KW-0547">Nucleotide-binding</keyword>
<dbReference type="EC" id="2.7.11.1" evidence="1"/>
<dbReference type="EMBL" id="DRIG01000032">
    <property type="protein sequence ID" value="HEC78086.1"/>
    <property type="molecule type" value="Genomic_DNA"/>
</dbReference>
<dbReference type="Proteomes" id="UP000885826">
    <property type="component" value="Unassembled WGS sequence"/>
</dbReference>
<evidence type="ECO:0000256" key="2">
    <source>
        <dbReference type="ARBA" id="ARBA00022527"/>
    </source>
</evidence>
<accession>A0A9C9JZN6</accession>
<dbReference type="SMART" id="SM00220">
    <property type="entry name" value="S_TKc"/>
    <property type="match status" value="1"/>
</dbReference>
<reference evidence="10" key="1">
    <citation type="journal article" date="2020" name="mSystems">
        <title>Genome- and Community-Level Interaction Insights into Carbon Utilization and Element Cycling Functions of Hydrothermarchaeota in Hydrothermal Sediment.</title>
        <authorList>
            <person name="Zhou Z."/>
            <person name="Liu Y."/>
            <person name="Xu W."/>
            <person name="Pan J."/>
            <person name="Luo Z.H."/>
            <person name="Li M."/>
        </authorList>
    </citation>
    <scope>NUCLEOTIDE SEQUENCE</scope>
    <source>
        <strain evidence="10">HyVt-388</strain>
    </source>
</reference>
<evidence type="ECO:0000313" key="11">
    <source>
        <dbReference type="Proteomes" id="UP000885826"/>
    </source>
</evidence>
<dbReference type="FunFam" id="1.10.510.10:FF:000021">
    <property type="entry name" value="Serine/threonine protein kinase"/>
    <property type="match status" value="1"/>
</dbReference>
<dbReference type="PROSITE" id="PS50011">
    <property type="entry name" value="PROTEIN_KINASE_DOM"/>
    <property type="match status" value="1"/>
</dbReference>
<dbReference type="AlphaFoldDB" id="A0A9C9JZN6"/>
<evidence type="ECO:0000256" key="5">
    <source>
        <dbReference type="ARBA" id="ARBA00022777"/>
    </source>
</evidence>
<evidence type="ECO:0000256" key="7">
    <source>
        <dbReference type="PROSITE-ProRule" id="PRU10141"/>
    </source>
</evidence>
<dbReference type="GO" id="GO:0005524">
    <property type="term" value="F:ATP binding"/>
    <property type="evidence" value="ECO:0007669"/>
    <property type="project" value="UniProtKB-UniRule"/>
</dbReference>
<evidence type="ECO:0000256" key="4">
    <source>
        <dbReference type="ARBA" id="ARBA00022741"/>
    </source>
</evidence>
<dbReference type="InterPro" id="IPR017441">
    <property type="entry name" value="Protein_kinase_ATP_BS"/>
</dbReference>
<dbReference type="PANTHER" id="PTHR43289:SF6">
    <property type="entry name" value="SERINE_THREONINE-PROTEIN KINASE NEKL-3"/>
    <property type="match status" value="1"/>
</dbReference>
<dbReference type="PROSITE" id="PS00108">
    <property type="entry name" value="PROTEIN_KINASE_ST"/>
    <property type="match status" value="1"/>
</dbReference>
<name>A0A9C9JZN6_UNCW3</name>
<dbReference type="InterPro" id="IPR000719">
    <property type="entry name" value="Prot_kinase_dom"/>
</dbReference>
<dbReference type="InterPro" id="IPR008271">
    <property type="entry name" value="Ser/Thr_kinase_AS"/>
</dbReference>
<dbReference type="GO" id="GO:0004674">
    <property type="term" value="F:protein serine/threonine kinase activity"/>
    <property type="evidence" value="ECO:0007669"/>
    <property type="project" value="UniProtKB-KW"/>
</dbReference>
<keyword evidence="8" id="KW-1133">Transmembrane helix</keyword>
<evidence type="ECO:0000256" key="8">
    <source>
        <dbReference type="SAM" id="Phobius"/>
    </source>
</evidence>
<proteinExistence type="predicted"/>
<feature type="transmembrane region" description="Helical" evidence="8">
    <location>
        <begin position="312"/>
        <end position="331"/>
    </location>
</feature>
<dbReference type="SUPFAM" id="SSF56112">
    <property type="entry name" value="Protein kinase-like (PK-like)"/>
    <property type="match status" value="1"/>
</dbReference>
<evidence type="ECO:0000256" key="1">
    <source>
        <dbReference type="ARBA" id="ARBA00012513"/>
    </source>
</evidence>
<dbReference type="InterPro" id="IPR011009">
    <property type="entry name" value="Kinase-like_dom_sf"/>
</dbReference>
<protein>
    <recommendedName>
        <fullName evidence="1">non-specific serine/threonine protein kinase</fullName>
        <ecNumber evidence="1">2.7.11.1</ecNumber>
    </recommendedName>
</protein>
<keyword evidence="2 10" id="KW-0723">Serine/threonine-protein kinase</keyword>
<organism evidence="10 11">
    <name type="scientific">candidate division WOR-3 bacterium</name>
    <dbReference type="NCBI Taxonomy" id="2052148"/>
    <lineage>
        <taxon>Bacteria</taxon>
        <taxon>Bacteria division WOR-3</taxon>
    </lineage>
</organism>